<dbReference type="InterPro" id="IPR051459">
    <property type="entry name" value="Cytochrome_c-type_DH"/>
</dbReference>
<comment type="cofactor">
    <cofactor evidence="13">
        <name>Cu(+)</name>
        <dbReference type="ChEBI" id="CHEBI:49552"/>
    </cofactor>
    <text evidence="13">Binds 1 Cu(+) ion.</text>
</comment>
<evidence type="ECO:0000256" key="9">
    <source>
        <dbReference type="ARBA" id="ARBA00023004"/>
    </source>
</evidence>
<dbReference type="PRINTS" id="PR00695">
    <property type="entry name" value="CUNO2RDTASE"/>
</dbReference>
<dbReference type="PROSITE" id="PS51007">
    <property type="entry name" value="CYTC"/>
    <property type="match status" value="1"/>
</dbReference>
<dbReference type="EC" id="1.7.2.1" evidence="3 13"/>
<comment type="cofactor">
    <cofactor evidence="13">
        <name>Cu(2+)</name>
        <dbReference type="ChEBI" id="CHEBI:29036"/>
    </cofactor>
    <text evidence="13">Binds 1 Cu(+) ion.</text>
</comment>
<keyword evidence="9 12" id="KW-0408">Iron</keyword>
<dbReference type="InterPro" id="IPR011707">
    <property type="entry name" value="Cu-oxidase-like_N"/>
</dbReference>
<feature type="region of interest" description="Disordered" evidence="14">
    <location>
        <begin position="17"/>
        <end position="45"/>
    </location>
</feature>
<evidence type="ECO:0000256" key="7">
    <source>
        <dbReference type="ARBA" id="ARBA00022737"/>
    </source>
</evidence>
<dbReference type="EMBL" id="JASGBI010000001">
    <property type="protein sequence ID" value="MDI9240343.1"/>
    <property type="molecule type" value="Genomic_DNA"/>
</dbReference>
<dbReference type="RefSeq" id="WP_283213683.1">
    <property type="nucleotide sequence ID" value="NZ_JASGBI010000001.1"/>
</dbReference>
<evidence type="ECO:0000256" key="2">
    <source>
        <dbReference type="ARBA" id="ARBA00011233"/>
    </source>
</evidence>
<dbReference type="Pfam" id="PF00034">
    <property type="entry name" value="Cytochrom_C"/>
    <property type="match status" value="1"/>
</dbReference>
<evidence type="ECO:0000256" key="5">
    <source>
        <dbReference type="ARBA" id="ARBA00022617"/>
    </source>
</evidence>
<comment type="subunit">
    <text evidence="2 13">Homotrimer.</text>
</comment>
<keyword evidence="10 13" id="KW-0186">Copper</keyword>
<gene>
    <name evidence="16" type="primary">nirK</name>
    <name evidence="16" type="ORF">QLQ15_15650</name>
</gene>
<keyword evidence="8 13" id="KW-0560">Oxidoreductase</keyword>
<evidence type="ECO:0000256" key="10">
    <source>
        <dbReference type="ARBA" id="ARBA00023008"/>
    </source>
</evidence>
<organism evidence="16 17">
    <name type="scientific">Lysobacter stagni</name>
    <dbReference type="NCBI Taxonomy" id="3045172"/>
    <lineage>
        <taxon>Bacteria</taxon>
        <taxon>Pseudomonadati</taxon>
        <taxon>Pseudomonadota</taxon>
        <taxon>Gammaproteobacteria</taxon>
        <taxon>Lysobacterales</taxon>
        <taxon>Lysobacteraceae</taxon>
        <taxon>Lysobacter</taxon>
    </lineage>
</organism>
<name>A0ABT6XJK8_9GAMM</name>
<sequence length="494" mass="52068">MAATLLLLLGACEKKSDDRPVAATSSDTGGSAKGDLGPPQGPDVNAVLTSPPMVPPPTGRKAPARVIVQLDVIEKEMPISEGVTYTFWTFGGTVPGSFIRVRQGDTVVFHLRNMPDSKMPHNIDLHGVTGPGGGAASSFTAPGHVSRFSFKALNAGLYVYHCATAPVGMHVANGMYGLILVEPPEGLSKVDREYYVMQGDFYTVGKFREKGHQPFNMEAAIDENPTYVLFNGAEGALTGDKALPAKVGETVRLYVGNGGPNLVSSFHVIGEIFDKVWFEGGTKYNENVQTTLIPAGGAAMMEFRLEVPGSYVLVDHSIFRAFNKGALAILKADGPENRAIYSGKEVDAMYLGDRAQPSLQAVAAAAASASTGELSIEQQIAAGKELFAGTCSTCHQPEGQGLEGVFPPLAKSDFIAANPKRVPEIILHGLVGAVKVNGKDYNSNMPPMSQLTDDEVANIATFVLNSWGNPGGHVTSADAAAIRKAQPETASAGH</sequence>
<evidence type="ECO:0000256" key="3">
    <source>
        <dbReference type="ARBA" id="ARBA00011882"/>
    </source>
</evidence>
<dbReference type="PANTHER" id="PTHR35008:SF8">
    <property type="entry name" value="ALCOHOL DEHYDROGENASE CYTOCHROME C SUBUNIT"/>
    <property type="match status" value="1"/>
</dbReference>
<evidence type="ECO:0000256" key="14">
    <source>
        <dbReference type="SAM" id="MobiDB-lite"/>
    </source>
</evidence>
<comment type="catalytic activity">
    <reaction evidence="11 13">
        <text>nitric oxide + Fe(III)-[cytochrome c] + H2O = Fe(II)-[cytochrome c] + nitrite + 2 H(+)</text>
        <dbReference type="Rhea" id="RHEA:15233"/>
        <dbReference type="Rhea" id="RHEA-COMP:10350"/>
        <dbReference type="Rhea" id="RHEA-COMP:14399"/>
        <dbReference type="ChEBI" id="CHEBI:15377"/>
        <dbReference type="ChEBI" id="CHEBI:15378"/>
        <dbReference type="ChEBI" id="CHEBI:16301"/>
        <dbReference type="ChEBI" id="CHEBI:16480"/>
        <dbReference type="ChEBI" id="CHEBI:29033"/>
        <dbReference type="ChEBI" id="CHEBI:29034"/>
        <dbReference type="EC" id="1.7.2.1"/>
    </reaction>
</comment>
<evidence type="ECO:0000313" key="17">
    <source>
        <dbReference type="Proteomes" id="UP001321580"/>
    </source>
</evidence>
<evidence type="ECO:0000259" key="15">
    <source>
        <dbReference type="PROSITE" id="PS51007"/>
    </source>
</evidence>
<dbReference type="InterPro" id="IPR001287">
    <property type="entry name" value="NO2-reductase_Cu"/>
</dbReference>
<feature type="domain" description="Cytochrome c" evidence="15">
    <location>
        <begin position="378"/>
        <end position="467"/>
    </location>
</feature>
<evidence type="ECO:0000256" key="12">
    <source>
        <dbReference type="PROSITE-ProRule" id="PRU00433"/>
    </source>
</evidence>
<comment type="caution">
    <text evidence="16">The sequence shown here is derived from an EMBL/GenBank/DDBJ whole genome shotgun (WGS) entry which is preliminary data.</text>
</comment>
<keyword evidence="7" id="KW-0677">Repeat</keyword>
<keyword evidence="17" id="KW-1185">Reference proteome</keyword>
<dbReference type="CDD" id="cd04208">
    <property type="entry name" value="CuRO_2_CuNIR"/>
    <property type="match status" value="1"/>
</dbReference>
<proteinExistence type="inferred from homology"/>
<dbReference type="SUPFAM" id="SSF46626">
    <property type="entry name" value="Cytochrome c"/>
    <property type="match status" value="1"/>
</dbReference>
<dbReference type="NCBIfam" id="TIGR02376">
    <property type="entry name" value="Cu_nitrite_red"/>
    <property type="match status" value="1"/>
</dbReference>
<dbReference type="CDD" id="cd11020">
    <property type="entry name" value="CuRO_1_CuNIR"/>
    <property type="match status" value="1"/>
</dbReference>
<dbReference type="Gene3D" id="2.60.40.420">
    <property type="entry name" value="Cupredoxins - blue copper proteins"/>
    <property type="match status" value="2"/>
</dbReference>
<evidence type="ECO:0000256" key="6">
    <source>
        <dbReference type="ARBA" id="ARBA00022723"/>
    </source>
</evidence>
<evidence type="ECO:0000256" key="8">
    <source>
        <dbReference type="ARBA" id="ARBA00023002"/>
    </source>
</evidence>
<evidence type="ECO:0000313" key="16">
    <source>
        <dbReference type="EMBL" id="MDI9240343.1"/>
    </source>
</evidence>
<dbReference type="InterPro" id="IPR036909">
    <property type="entry name" value="Cyt_c-like_dom_sf"/>
</dbReference>
<keyword evidence="6 12" id="KW-0479">Metal-binding</keyword>
<accession>A0ABT6XJK8</accession>
<evidence type="ECO:0000256" key="4">
    <source>
        <dbReference type="ARBA" id="ARBA00017290"/>
    </source>
</evidence>
<dbReference type="GO" id="GO:0050421">
    <property type="term" value="F:nitrite reductase (NO-forming) activity"/>
    <property type="evidence" value="ECO:0007669"/>
    <property type="project" value="UniProtKB-EC"/>
</dbReference>
<dbReference type="InterPro" id="IPR008972">
    <property type="entry name" value="Cupredoxin"/>
</dbReference>
<evidence type="ECO:0000256" key="11">
    <source>
        <dbReference type="ARBA" id="ARBA00049340"/>
    </source>
</evidence>
<evidence type="ECO:0000256" key="1">
    <source>
        <dbReference type="ARBA" id="ARBA00010609"/>
    </source>
</evidence>
<reference evidence="16 17" key="1">
    <citation type="submission" date="2023-05" db="EMBL/GenBank/DDBJ databases">
        <title>Lysobacter sp. strain LF1 Genome sequencing and assembly.</title>
        <authorList>
            <person name="Jung Y."/>
        </authorList>
    </citation>
    <scope>NUCLEOTIDE SEQUENCE [LARGE SCALE GENOMIC DNA]</scope>
    <source>
        <strain evidence="16 17">LF1</strain>
    </source>
</reference>
<evidence type="ECO:0000256" key="13">
    <source>
        <dbReference type="RuleBase" id="RU365025"/>
    </source>
</evidence>
<protein>
    <recommendedName>
        <fullName evidence="4 13">Copper-containing nitrite reductase</fullName>
        <ecNumber evidence="3 13">1.7.2.1</ecNumber>
    </recommendedName>
</protein>
<keyword evidence="5 12" id="KW-0349">Heme</keyword>
<dbReference type="InterPro" id="IPR009056">
    <property type="entry name" value="Cyt_c-like_dom"/>
</dbReference>
<dbReference type="PANTHER" id="PTHR35008">
    <property type="entry name" value="BLL4482 PROTEIN-RELATED"/>
    <property type="match status" value="1"/>
</dbReference>
<dbReference type="Gene3D" id="1.10.760.10">
    <property type="entry name" value="Cytochrome c-like domain"/>
    <property type="match status" value="1"/>
</dbReference>
<dbReference type="Pfam" id="PF07732">
    <property type="entry name" value="Cu-oxidase_3"/>
    <property type="match status" value="1"/>
</dbReference>
<comment type="similarity">
    <text evidence="1 13">Belongs to the multicopper oxidase family.</text>
</comment>
<dbReference type="SUPFAM" id="SSF49503">
    <property type="entry name" value="Cupredoxins"/>
    <property type="match status" value="2"/>
</dbReference>
<dbReference type="Proteomes" id="UP001321580">
    <property type="component" value="Unassembled WGS sequence"/>
</dbReference>